<keyword evidence="1" id="KW-0812">Transmembrane</keyword>
<evidence type="ECO:0000256" key="1">
    <source>
        <dbReference type="SAM" id="Phobius"/>
    </source>
</evidence>
<dbReference type="EMBL" id="GBXM01038313">
    <property type="protein sequence ID" value="JAH70264.1"/>
    <property type="molecule type" value="Transcribed_RNA"/>
</dbReference>
<dbReference type="AlphaFoldDB" id="A0A0E9UWN5"/>
<sequence length="53" mass="5973">MTLDIVRVLGSMAGEYPAITLSIVLLFIANVLCDWWSSSLVSQKKWTCRPVYP</sequence>
<name>A0A0E9UWN5_ANGAN</name>
<keyword evidence="1" id="KW-1133">Transmembrane helix</keyword>
<feature type="transmembrane region" description="Helical" evidence="1">
    <location>
        <begin position="16"/>
        <end position="36"/>
    </location>
</feature>
<accession>A0A0E9UWN5</accession>
<proteinExistence type="predicted"/>
<organism evidence="2">
    <name type="scientific">Anguilla anguilla</name>
    <name type="common">European freshwater eel</name>
    <name type="synonym">Muraena anguilla</name>
    <dbReference type="NCBI Taxonomy" id="7936"/>
    <lineage>
        <taxon>Eukaryota</taxon>
        <taxon>Metazoa</taxon>
        <taxon>Chordata</taxon>
        <taxon>Craniata</taxon>
        <taxon>Vertebrata</taxon>
        <taxon>Euteleostomi</taxon>
        <taxon>Actinopterygii</taxon>
        <taxon>Neopterygii</taxon>
        <taxon>Teleostei</taxon>
        <taxon>Anguilliformes</taxon>
        <taxon>Anguillidae</taxon>
        <taxon>Anguilla</taxon>
    </lineage>
</organism>
<protein>
    <submittedName>
        <fullName evidence="2">Uncharacterized protein</fullName>
    </submittedName>
</protein>
<reference evidence="2" key="2">
    <citation type="journal article" date="2015" name="Fish Shellfish Immunol.">
        <title>Early steps in the European eel (Anguilla anguilla)-Vibrio vulnificus interaction in the gills: Role of the RtxA13 toxin.</title>
        <authorList>
            <person name="Callol A."/>
            <person name="Pajuelo D."/>
            <person name="Ebbesson L."/>
            <person name="Teles M."/>
            <person name="MacKenzie S."/>
            <person name="Amaro C."/>
        </authorList>
    </citation>
    <scope>NUCLEOTIDE SEQUENCE</scope>
</reference>
<evidence type="ECO:0000313" key="2">
    <source>
        <dbReference type="EMBL" id="JAH70264.1"/>
    </source>
</evidence>
<keyword evidence="1" id="KW-0472">Membrane</keyword>
<reference evidence="2" key="1">
    <citation type="submission" date="2014-11" db="EMBL/GenBank/DDBJ databases">
        <authorList>
            <person name="Amaro Gonzalez C."/>
        </authorList>
    </citation>
    <scope>NUCLEOTIDE SEQUENCE</scope>
</reference>